<gene>
    <name evidence="1" type="ORF">RRG08_015994</name>
</gene>
<comment type="caution">
    <text evidence="1">The sequence shown here is derived from an EMBL/GenBank/DDBJ whole genome shotgun (WGS) entry which is preliminary data.</text>
</comment>
<name>A0AAE1EDZ2_9GAST</name>
<keyword evidence="2" id="KW-1185">Reference proteome</keyword>
<evidence type="ECO:0000313" key="2">
    <source>
        <dbReference type="Proteomes" id="UP001283361"/>
    </source>
</evidence>
<sequence>MEVKWTCQPCNGDLITVCDKLEVYAPSEHPSCTVSEDTESGDIKSVNVSCSTSKVYPRARCRFYREKDGGNPVEITNPVYSHTPT</sequence>
<dbReference type="AlphaFoldDB" id="A0AAE1EDZ2"/>
<organism evidence="1 2">
    <name type="scientific">Elysia crispata</name>
    <name type="common">lettuce slug</name>
    <dbReference type="NCBI Taxonomy" id="231223"/>
    <lineage>
        <taxon>Eukaryota</taxon>
        <taxon>Metazoa</taxon>
        <taxon>Spiralia</taxon>
        <taxon>Lophotrochozoa</taxon>
        <taxon>Mollusca</taxon>
        <taxon>Gastropoda</taxon>
        <taxon>Heterobranchia</taxon>
        <taxon>Euthyneura</taxon>
        <taxon>Panpulmonata</taxon>
        <taxon>Sacoglossa</taxon>
        <taxon>Placobranchoidea</taxon>
        <taxon>Plakobranchidae</taxon>
        <taxon>Elysia</taxon>
    </lineage>
</organism>
<evidence type="ECO:0000313" key="1">
    <source>
        <dbReference type="EMBL" id="KAK3803340.1"/>
    </source>
</evidence>
<proteinExistence type="predicted"/>
<feature type="non-terminal residue" evidence="1">
    <location>
        <position position="1"/>
    </location>
</feature>
<reference evidence="1" key="1">
    <citation type="journal article" date="2023" name="G3 (Bethesda)">
        <title>A reference genome for the long-term kleptoplast-retaining sea slug Elysia crispata morphotype clarki.</title>
        <authorList>
            <person name="Eastman K.E."/>
            <person name="Pendleton A.L."/>
            <person name="Shaikh M.A."/>
            <person name="Suttiyut T."/>
            <person name="Ogas R."/>
            <person name="Tomko P."/>
            <person name="Gavelis G."/>
            <person name="Widhalm J.R."/>
            <person name="Wisecaver J.H."/>
        </authorList>
    </citation>
    <scope>NUCLEOTIDE SEQUENCE</scope>
    <source>
        <strain evidence="1">ECLA1</strain>
    </source>
</reference>
<protein>
    <submittedName>
        <fullName evidence="1">Uncharacterized protein</fullName>
    </submittedName>
</protein>
<dbReference type="EMBL" id="JAWDGP010000152">
    <property type="protein sequence ID" value="KAK3803340.1"/>
    <property type="molecule type" value="Genomic_DNA"/>
</dbReference>
<dbReference type="Proteomes" id="UP001283361">
    <property type="component" value="Unassembled WGS sequence"/>
</dbReference>
<accession>A0AAE1EDZ2</accession>